<keyword evidence="1" id="KW-0472">Membrane</keyword>
<keyword evidence="1" id="KW-1133">Transmembrane helix</keyword>
<gene>
    <name evidence="3" type="ORF">PVAP13_3NG037126</name>
</gene>
<dbReference type="Proteomes" id="UP000823388">
    <property type="component" value="Chromosome 3N"/>
</dbReference>
<protein>
    <recommendedName>
        <fullName evidence="5">Transmembrane protein</fullName>
    </recommendedName>
</protein>
<keyword evidence="1" id="KW-0812">Transmembrane</keyword>
<evidence type="ECO:0000256" key="1">
    <source>
        <dbReference type="SAM" id="Phobius"/>
    </source>
</evidence>
<sequence length="218" mass="24004">MELRFPAGAAPLFWLIRCIQLLFVGDGGGSGVSCGEVAAWCFGFLGFDSGGQVKILVLRGVSGDLLSVFRLVRCVVLLLAMSSVALLIWRRRCGSSRLFEFLGGLCFLLSSFLVFGLMVMRELYAGAHGCLRASRLAKSWGPTADDLFSRMACSFTMPGVRSPVWRVKVCGVVLWCIASWRRRLVLRLKKNSRVLCVISRFLEVLCVTNGCTVLGVFF</sequence>
<comment type="caution">
    <text evidence="3">The sequence shown here is derived from an EMBL/GenBank/DDBJ whole genome shotgun (WGS) entry which is preliminary data.</text>
</comment>
<feature type="chain" id="PRO_5035898918" description="Transmembrane protein" evidence="2">
    <location>
        <begin position="30"/>
        <end position="218"/>
    </location>
</feature>
<dbReference type="EMBL" id="CM029042">
    <property type="protein sequence ID" value="KAG2615866.1"/>
    <property type="molecule type" value="Genomic_DNA"/>
</dbReference>
<evidence type="ECO:0000313" key="4">
    <source>
        <dbReference type="Proteomes" id="UP000823388"/>
    </source>
</evidence>
<evidence type="ECO:0000256" key="2">
    <source>
        <dbReference type="SAM" id="SignalP"/>
    </source>
</evidence>
<evidence type="ECO:0000313" key="3">
    <source>
        <dbReference type="EMBL" id="KAG2615866.1"/>
    </source>
</evidence>
<feature type="transmembrane region" description="Helical" evidence="1">
    <location>
        <begin position="101"/>
        <end position="119"/>
    </location>
</feature>
<accession>A0A8T0U4A7</accession>
<keyword evidence="2" id="KW-0732">Signal</keyword>
<name>A0A8T0U4A7_PANVG</name>
<proteinExistence type="predicted"/>
<organism evidence="3 4">
    <name type="scientific">Panicum virgatum</name>
    <name type="common">Blackwell switchgrass</name>
    <dbReference type="NCBI Taxonomy" id="38727"/>
    <lineage>
        <taxon>Eukaryota</taxon>
        <taxon>Viridiplantae</taxon>
        <taxon>Streptophyta</taxon>
        <taxon>Embryophyta</taxon>
        <taxon>Tracheophyta</taxon>
        <taxon>Spermatophyta</taxon>
        <taxon>Magnoliopsida</taxon>
        <taxon>Liliopsida</taxon>
        <taxon>Poales</taxon>
        <taxon>Poaceae</taxon>
        <taxon>PACMAD clade</taxon>
        <taxon>Panicoideae</taxon>
        <taxon>Panicodae</taxon>
        <taxon>Paniceae</taxon>
        <taxon>Panicinae</taxon>
        <taxon>Panicum</taxon>
        <taxon>Panicum sect. Hiantes</taxon>
    </lineage>
</organism>
<keyword evidence="4" id="KW-1185">Reference proteome</keyword>
<feature type="transmembrane region" description="Helical" evidence="1">
    <location>
        <begin position="68"/>
        <end position="89"/>
    </location>
</feature>
<dbReference type="AlphaFoldDB" id="A0A8T0U4A7"/>
<reference evidence="3" key="1">
    <citation type="submission" date="2020-05" db="EMBL/GenBank/DDBJ databases">
        <title>WGS assembly of Panicum virgatum.</title>
        <authorList>
            <person name="Lovell J.T."/>
            <person name="Jenkins J."/>
            <person name="Shu S."/>
            <person name="Juenger T.E."/>
            <person name="Schmutz J."/>
        </authorList>
    </citation>
    <scope>NUCLEOTIDE SEQUENCE</scope>
    <source>
        <strain evidence="3">AP13</strain>
    </source>
</reference>
<feature type="signal peptide" evidence="2">
    <location>
        <begin position="1"/>
        <end position="29"/>
    </location>
</feature>
<evidence type="ECO:0008006" key="5">
    <source>
        <dbReference type="Google" id="ProtNLM"/>
    </source>
</evidence>